<dbReference type="InterPro" id="IPR013926">
    <property type="entry name" value="CGI121/TPRKB"/>
</dbReference>
<evidence type="ECO:0000313" key="10">
    <source>
        <dbReference type="Proteomes" id="UP000217790"/>
    </source>
</evidence>
<evidence type="ECO:0000256" key="1">
    <source>
        <dbReference type="ARBA" id="ARBA00004123"/>
    </source>
</evidence>
<comment type="similarity">
    <text evidence="2 8">Belongs to the CGI121/TPRKB family.</text>
</comment>
<evidence type="ECO:0000256" key="4">
    <source>
        <dbReference type="ARBA" id="ARBA00016009"/>
    </source>
</evidence>
<evidence type="ECO:0000313" key="9">
    <source>
        <dbReference type="EMBL" id="PBL01808.1"/>
    </source>
</evidence>
<evidence type="ECO:0000256" key="7">
    <source>
        <dbReference type="ARBA" id="ARBA00025043"/>
    </source>
</evidence>
<dbReference type="Gene3D" id="3.30.2380.10">
    <property type="entry name" value="CGI121/TPRKB"/>
    <property type="match status" value="1"/>
</dbReference>
<proteinExistence type="inferred from homology"/>
<comment type="subcellular location">
    <subcellularLocation>
        <location evidence="1">Nucleus</location>
    </subcellularLocation>
</comment>
<dbReference type="GO" id="GO:0005829">
    <property type="term" value="C:cytosol"/>
    <property type="evidence" value="ECO:0007669"/>
    <property type="project" value="TreeGrafter"/>
</dbReference>
<keyword evidence="10" id="KW-1185">Reference proteome</keyword>
<dbReference type="Pfam" id="PF08617">
    <property type="entry name" value="CGI-121"/>
    <property type="match status" value="1"/>
</dbReference>
<dbReference type="GO" id="GO:0000408">
    <property type="term" value="C:EKC/KEOPS complex"/>
    <property type="evidence" value="ECO:0007669"/>
    <property type="project" value="TreeGrafter"/>
</dbReference>
<evidence type="ECO:0000256" key="8">
    <source>
        <dbReference type="RuleBase" id="RU004398"/>
    </source>
</evidence>
<evidence type="ECO:0000256" key="2">
    <source>
        <dbReference type="ARBA" id="ARBA00005546"/>
    </source>
</evidence>
<reference evidence="10" key="1">
    <citation type="journal article" date="2017" name="Nat. Ecol. Evol.">
        <title>Genome expansion and lineage-specific genetic innovations in the forest pathogenic fungi Armillaria.</title>
        <authorList>
            <person name="Sipos G."/>
            <person name="Prasanna A.N."/>
            <person name="Walter M.C."/>
            <person name="O'Connor E."/>
            <person name="Balint B."/>
            <person name="Krizsan K."/>
            <person name="Kiss B."/>
            <person name="Hess J."/>
            <person name="Varga T."/>
            <person name="Slot J."/>
            <person name="Riley R."/>
            <person name="Boka B."/>
            <person name="Rigling D."/>
            <person name="Barry K."/>
            <person name="Lee J."/>
            <person name="Mihaltcheva S."/>
            <person name="LaButti K."/>
            <person name="Lipzen A."/>
            <person name="Waldron R."/>
            <person name="Moloney N.M."/>
            <person name="Sperisen C."/>
            <person name="Kredics L."/>
            <person name="Vagvoelgyi C."/>
            <person name="Patrignani A."/>
            <person name="Fitzpatrick D."/>
            <person name="Nagy I."/>
            <person name="Doyle S."/>
            <person name="Anderson J.B."/>
            <person name="Grigoriev I.V."/>
            <person name="Gueldener U."/>
            <person name="Muensterkoetter M."/>
            <person name="Nagy L.G."/>
        </authorList>
    </citation>
    <scope>NUCLEOTIDE SEQUENCE [LARGE SCALE GENOMIC DNA]</scope>
    <source>
        <strain evidence="10">Ar21-2</strain>
    </source>
</reference>
<dbReference type="GO" id="GO:0005634">
    <property type="term" value="C:nucleus"/>
    <property type="evidence" value="ECO:0007669"/>
    <property type="project" value="UniProtKB-SubCell"/>
</dbReference>
<dbReference type="STRING" id="47427.A0A2H3ELY6"/>
<dbReference type="InterPro" id="IPR036504">
    <property type="entry name" value="CGI121/TPRKB_sf"/>
</dbReference>
<accession>A0A2H3ELY6</accession>
<dbReference type="PANTHER" id="PTHR15840:SF10">
    <property type="entry name" value="EKC_KEOPS COMPLEX SUBUNIT TPRKB"/>
    <property type="match status" value="1"/>
</dbReference>
<dbReference type="GO" id="GO:0002949">
    <property type="term" value="P:tRNA threonylcarbamoyladenosine modification"/>
    <property type="evidence" value="ECO:0007669"/>
    <property type="project" value="TreeGrafter"/>
</dbReference>
<dbReference type="SUPFAM" id="SSF143870">
    <property type="entry name" value="PF0523-like"/>
    <property type="match status" value="1"/>
</dbReference>
<gene>
    <name evidence="9" type="ORF">ARMGADRAFT_1023222</name>
</gene>
<evidence type="ECO:0000256" key="3">
    <source>
        <dbReference type="ARBA" id="ARBA00015316"/>
    </source>
</evidence>
<dbReference type="Proteomes" id="UP000217790">
    <property type="component" value="Unassembled WGS sequence"/>
</dbReference>
<protein>
    <recommendedName>
        <fullName evidence="4">EKC/KEOPS complex subunit CGI121</fullName>
    </recommendedName>
    <alternativeName>
        <fullName evidence="3">EKC/KEOPS complex subunit cgi121</fullName>
    </alternativeName>
</protein>
<dbReference type="InParanoid" id="A0A2H3ELY6"/>
<organism evidence="9 10">
    <name type="scientific">Armillaria gallica</name>
    <name type="common">Bulbous honey fungus</name>
    <name type="synonym">Armillaria bulbosa</name>
    <dbReference type="NCBI Taxonomy" id="47427"/>
    <lineage>
        <taxon>Eukaryota</taxon>
        <taxon>Fungi</taxon>
        <taxon>Dikarya</taxon>
        <taxon>Basidiomycota</taxon>
        <taxon>Agaricomycotina</taxon>
        <taxon>Agaricomycetes</taxon>
        <taxon>Agaricomycetidae</taxon>
        <taxon>Agaricales</taxon>
        <taxon>Marasmiineae</taxon>
        <taxon>Physalacriaceae</taxon>
        <taxon>Armillaria</taxon>
    </lineage>
</organism>
<dbReference type="AlphaFoldDB" id="A0A2H3ELY6"/>
<sequence>MLYNSGTELKLIDVQITEAIRRYGISDKTTSVLVVHISDAGLSSSAVQEKLIRVVDGTLLPLASLPDFTDWTRIKKYYKLDQEKALIATKDDPSKQHAVIDNIVCGDTPKASSVLDP</sequence>
<evidence type="ECO:0000256" key="5">
    <source>
        <dbReference type="ARBA" id="ARBA00022694"/>
    </source>
</evidence>
<name>A0A2H3ELY6_ARMGA</name>
<comment type="function">
    <text evidence="7">Component of the EKC/KEOPS complex that is required for the formation of a threonylcarbamoyl group on adenosine at position 37 (t(6)A37) in tRNAs that read codons beginning with adenine. The complex is probably involved in the transfer of the threonylcarbamoyl moiety of threonylcarbamoyl-AMP (TC-AMP) to the N6 group of A37. CGI121 acts as an allosteric effector that regulates the t(6)A activity of the complex. The EKC/KEOPS complex also promotes both telomere uncapping and telomere elongation. The complex is required for efficient recruitment of transcriptional coactivators. CGI121 is not required for tRNA modification.</text>
</comment>
<dbReference type="EMBL" id="KZ293645">
    <property type="protein sequence ID" value="PBL01808.1"/>
    <property type="molecule type" value="Genomic_DNA"/>
</dbReference>
<keyword evidence="5" id="KW-0819">tRNA processing</keyword>
<dbReference type="PANTHER" id="PTHR15840">
    <property type="entry name" value="CGI-121 FAMILY MEMBER"/>
    <property type="match status" value="1"/>
</dbReference>
<keyword evidence="6 8" id="KW-0539">Nucleus</keyword>
<evidence type="ECO:0000256" key="6">
    <source>
        <dbReference type="ARBA" id="ARBA00023242"/>
    </source>
</evidence>
<dbReference type="OrthoDB" id="329139at2759"/>